<reference evidence="2 3" key="1">
    <citation type="journal article" date="2012" name="Nat. Biotechnol.">
        <title>Draft genome sequence of pigeonpea (Cajanus cajan), an orphan legume crop of resource-poor farmers.</title>
        <authorList>
            <person name="Varshney R.K."/>
            <person name="Chen W."/>
            <person name="Li Y."/>
            <person name="Bharti A.K."/>
            <person name="Saxena R.K."/>
            <person name="Schlueter J.A."/>
            <person name="Donoghue M.T."/>
            <person name="Azam S."/>
            <person name="Fan G."/>
            <person name="Whaley A.M."/>
            <person name="Farmer A.D."/>
            <person name="Sheridan J."/>
            <person name="Iwata A."/>
            <person name="Tuteja R."/>
            <person name="Penmetsa R.V."/>
            <person name="Wu W."/>
            <person name="Upadhyaya H.D."/>
            <person name="Yang S.P."/>
            <person name="Shah T."/>
            <person name="Saxena K.B."/>
            <person name="Michael T."/>
            <person name="McCombie W.R."/>
            <person name="Yang B."/>
            <person name="Zhang G."/>
            <person name="Yang H."/>
            <person name="Wang J."/>
            <person name="Spillane C."/>
            <person name="Cook D.R."/>
            <person name="May G.D."/>
            <person name="Xu X."/>
            <person name="Jackson S.A."/>
        </authorList>
    </citation>
    <scope>NUCLEOTIDE SEQUENCE [LARGE SCALE GENOMIC DNA]</scope>
    <source>
        <strain evidence="3">cv. Asha</strain>
    </source>
</reference>
<dbReference type="OrthoDB" id="1399756at2759"/>
<dbReference type="EMBL" id="CM003609">
    <property type="protein sequence ID" value="KYP63503.1"/>
    <property type="molecule type" value="Genomic_DNA"/>
</dbReference>
<keyword evidence="3" id="KW-1185">Reference proteome</keyword>
<proteinExistence type="predicted"/>
<evidence type="ECO:0000259" key="1">
    <source>
        <dbReference type="Pfam" id="PF14111"/>
    </source>
</evidence>
<accession>A0A151T8X8</accession>
<protein>
    <recommendedName>
        <fullName evidence="1">DUF4283 domain-containing protein</fullName>
    </recommendedName>
</protein>
<organism evidence="2 3">
    <name type="scientific">Cajanus cajan</name>
    <name type="common">Pigeon pea</name>
    <name type="synonym">Cajanus indicus</name>
    <dbReference type="NCBI Taxonomy" id="3821"/>
    <lineage>
        <taxon>Eukaryota</taxon>
        <taxon>Viridiplantae</taxon>
        <taxon>Streptophyta</taxon>
        <taxon>Embryophyta</taxon>
        <taxon>Tracheophyta</taxon>
        <taxon>Spermatophyta</taxon>
        <taxon>Magnoliopsida</taxon>
        <taxon>eudicotyledons</taxon>
        <taxon>Gunneridae</taxon>
        <taxon>Pentapetalae</taxon>
        <taxon>rosids</taxon>
        <taxon>fabids</taxon>
        <taxon>Fabales</taxon>
        <taxon>Fabaceae</taxon>
        <taxon>Papilionoideae</taxon>
        <taxon>50 kb inversion clade</taxon>
        <taxon>NPAAA clade</taxon>
        <taxon>indigoferoid/millettioid clade</taxon>
        <taxon>Phaseoleae</taxon>
        <taxon>Cajanus</taxon>
    </lineage>
</organism>
<dbReference type="InterPro" id="IPR025558">
    <property type="entry name" value="DUF4283"/>
</dbReference>
<sequence>MGSTFKEKVLGGPSKPNNVRNLISEGAIPLEFEGGDRLLPKFNIAQPTLEQLCLPWKECLVVKILRKNIGYLTMRYRLHTLWKLQGGFELIDISQGYFMVKFDLVADREKVMQGWPWMLFDHYLIVRPWSPEFMAADAKVDSTLVWVRFPGLRMVFYDESVLLTIASAIGKPIKVDLNTLNMTRGRFARVCVEIRLDQPVVGKFNLNGIWYNVEYEGLHLLCASCGCYGHIMRNCSRTLSTQE</sequence>
<dbReference type="Gramene" id="C.cajan_17559.t">
    <property type="protein sequence ID" value="C.cajan_17559.t.cds1"/>
    <property type="gene ID" value="C.cajan_17559"/>
</dbReference>
<dbReference type="Pfam" id="PF14111">
    <property type="entry name" value="DUF4283"/>
    <property type="match status" value="1"/>
</dbReference>
<dbReference type="AlphaFoldDB" id="A0A151T8X8"/>
<dbReference type="OMA" id="EFHEVAT"/>
<dbReference type="InterPro" id="IPR040256">
    <property type="entry name" value="At4g02000-like"/>
</dbReference>
<evidence type="ECO:0000313" key="3">
    <source>
        <dbReference type="Proteomes" id="UP000075243"/>
    </source>
</evidence>
<feature type="domain" description="DUF4283" evidence="1">
    <location>
        <begin position="56"/>
        <end position="134"/>
    </location>
</feature>
<name>A0A151T8X8_CAJCA</name>
<dbReference type="PANTHER" id="PTHR31286:SF171">
    <property type="entry name" value="CCHC-TYPE DOMAIN-CONTAINING PROTEIN"/>
    <property type="match status" value="1"/>
</dbReference>
<dbReference type="PANTHER" id="PTHR31286">
    <property type="entry name" value="GLYCINE-RICH CELL WALL STRUCTURAL PROTEIN 1.8-LIKE"/>
    <property type="match status" value="1"/>
</dbReference>
<evidence type="ECO:0000313" key="2">
    <source>
        <dbReference type="EMBL" id="KYP63503.1"/>
    </source>
</evidence>
<dbReference type="Proteomes" id="UP000075243">
    <property type="component" value="Chromosome 7"/>
</dbReference>
<gene>
    <name evidence="2" type="ORF">KK1_018080</name>
</gene>